<dbReference type="Pfam" id="PF24036">
    <property type="entry name" value="DUF7345"/>
    <property type="match status" value="1"/>
</dbReference>
<dbReference type="InterPro" id="IPR055769">
    <property type="entry name" value="DUF7345"/>
</dbReference>
<accession>L9WKG7</accession>
<feature type="domain" description="DUF7343" evidence="2">
    <location>
        <begin position="332"/>
        <end position="392"/>
    </location>
</feature>
<organism evidence="4 5">
    <name type="scientific">Natronolimnohabitans innermongolicus JCM 12255</name>
    <dbReference type="NCBI Taxonomy" id="1227499"/>
    <lineage>
        <taxon>Archaea</taxon>
        <taxon>Methanobacteriati</taxon>
        <taxon>Methanobacteriota</taxon>
        <taxon>Stenosarchaea group</taxon>
        <taxon>Halobacteria</taxon>
        <taxon>Halobacteriales</taxon>
        <taxon>Natrialbaceae</taxon>
        <taxon>Natronolimnohabitans</taxon>
    </lineage>
</organism>
<evidence type="ECO:0000256" key="1">
    <source>
        <dbReference type="SAM" id="MobiDB-lite"/>
    </source>
</evidence>
<dbReference type="Pfam" id="PF24034">
    <property type="entry name" value="DUF7343"/>
    <property type="match status" value="1"/>
</dbReference>
<evidence type="ECO:0000313" key="4">
    <source>
        <dbReference type="EMBL" id="ELY49975.1"/>
    </source>
</evidence>
<feature type="compositionally biased region" description="Acidic residues" evidence="1">
    <location>
        <begin position="320"/>
        <end position="334"/>
    </location>
</feature>
<dbReference type="InterPro" id="IPR036390">
    <property type="entry name" value="WH_DNA-bd_sf"/>
</dbReference>
<dbReference type="AlphaFoldDB" id="L9WKG7"/>
<dbReference type="SUPFAM" id="SSF46785">
    <property type="entry name" value="Winged helix' DNA-binding domain"/>
    <property type="match status" value="1"/>
</dbReference>
<keyword evidence="5" id="KW-1185">Reference proteome</keyword>
<dbReference type="RefSeq" id="WP_007261240.1">
    <property type="nucleotide sequence ID" value="NZ_AOHZ01000091.1"/>
</dbReference>
<proteinExistence type="predicted"/>
<name>L9WKG7_9EURY</name>
<evidence type="ECO:0000259" key="3">
    <source>
        <dbReference type="Pfam" id="PF24036"/>
    </source>
</evidence>
<dbReference type="OrthoDB" id="27885at2157"/>
<evidence type="ECO:0000259" key="2">
    <source>
        <dbReference type="Pfam" id="PF24034"/>
    </source>
</evidence>
<feature type="region of interest" description="Disordered" evidence="1">
    <location>
        <begin position="280"/>
        <end position="336"/>
    </location>
</feature>
<dbReference type="Proteomes" id="UP000011602">
    <property type="component" value="Unassembled WGS sequence"/>
</dbReference>
<reference evidence="4 5" key="1">
    <citation type="journal article" date="2014" name="PLoS Genet.">
        <title>Phylogenetically driven sequencing of extremely halophilic archaea reveals strategies for static and dynamic osmo-response.</title>
        <authorList>
            <person name="Becker E.A."/>
            <person name="Seitzer P.M."/>
            <person name="Tritt A."/>
            <person name="Larsen D."/>
            <person name="Krusor M."/>
            <person name="Yao A.I."/>
            <person name="Wu D."/>
            <person name="Madern D."/>
            <person name="Eisen J.A."/>
            <person name="Darling A.E."/>
            <person name="Facciotti M.T."/>
        </authorList>
    </citation>
    <scope>NUCLEOTIDE SEQUENCE [LARGE SCALE GENOMIC DNA]</scope>
    <source>
        <strain evidence="4 5">JCM 12255</strain>
    </source>
</reference>
<sequence length="406" mass="44341">MNRSVSVGVVVLIVAALAAVGVTPVAVAATAAEPTTAHYSSVETPIQLQSSDEFDTSQDYDQTTFEITVHENGSATWTFRHEHHFDTGNESEQQEAFEEFADEFESEETGLYERFTEQATDMTERADERSEREMEATDFERTATIDDRLGTRGVVEMSFTWTEFAAVDDDGTVTVGDVFEDIYIAENQAIVIETGEGLRFDRVEPADEAQYPRSNVEDSNSVRWSGEQQFFDGQPRAVLVPNESADEGSAVVGDAAWQLALGVLAVLVVGGGGAWYYRRSSDESSNPDDGTEPEPPAQSVAGSPPDEPAAATAPPPTPDDASEPEPIADDELLTDEDRVVKLIRENGGRMKQVNIVEETGWSKSKVSMLLSDMADEGTISKLRVGRENIISLEGYEPEATKSPFEE</sequence>
<comment type="caution">
    <text evidence="4">The sequence shown here is derived from an EMBL/GenBank/DDBJ whole genome shotgun (WGS) entry which is preliminary data.</text>
</comment>
<dbReference type="PATRIC" id="fig|1227499.3.peg.4096"/>
<dbReference type="STRING" id="1227499.C493_19923"/>
<evidence type="ECO:0000313" key="5">
    <source>
        <dbReference type="Proteomes" id="UP000011602"/>
    </source>
</evidence>
<dbReference type="eggNOG" id="arCOG00382">
    <property type="taxonomic scope" value="Archaea"/>
</dbReference>
<feature type="domain" description="DUF7345" evidence="3">
    <location>
        <begin position="66"/>
        <end position="197"/>
    </location>
</feature>
<protein>
    <submittedName>
        <fullName evidence="4">Membrane protein</fullName>
    </submittedName>
</protein>
<dbReference type="EMBL" id="AOHZ01000091">
    <property type="protein sequence ID" value="ELY49975.1"/>
    <property type="molecule type" value="Genomic_DNA"/>
</dbReference>
<gene>
    <name evidence="4" type="ORF">C493_19923</name>
</gene>
<dbReference type="InterPro" id="IPR055767">
    <property type="entry name" value="DUF7343"/>
</dbReference>